<dbReference type="KEGG" id="naci:NUH88_18530"/>
<evidence type="ECO:0000313" key="7">
    <source>
        <dbReference type="EMBL" id="UUX49384.1"/>
    </source>
</evidence>
<keyword evidence="4 5" id="KW-0521">NADP</keyword>
<dbReference type="RefSeq" id="WP_257767997.1">
    <property type="nucleotide sequence ID" value="NZ_CP102480.1"/>
</dbReference>
<dbReference type="GO" id="GO:0051287">
    <property type="term" value="F:NAD binding"/>
    <property type="evidence" value="ECO:0007669"/>
    <property type="project" value="UniProtKB-UniRule"/>
</dbReference>
<name>A0A9J7APP9_9PROT</name>
<comment type="pathway">
    <text evidence="5">Lipid metabolism; fatty acid biosynthesis.</text>
</comment>
<dbReference type="PANTHER" id="PTHR42879">
    <property type="entry name" value="3-OXOACYL-(ACYL-CARRIER-PROTEIN) REDUCTASE"/>
    <property type="match status" value="1"/>
</dbReference>
<keyword evidence="2 5" id="KW-0560">Oxidoreductase</keyword>
<comment type="subunit">
    <text evidence="5">Homotetramer.</text>
</comment>
<dbReference type="GO" id="GO:0004316">
    <property type="term" value="F:3-oxoacyl-[acyl-carrier-protein] reductase (NADPH) activity"/>
    <property type="evidence" value="ECO:0007669"/>
    <property type="project" value="UniProtKB-UniRule"/>
</dbReference>
<sequence>MFRLDGKSALVTGASGGIGSAIAKALHAQGAEVVLSGTREEALQALAGELGGRAHVVTANLGDAESVAALAKTAEEVASDGIDILINNAGVTRDGLMLRMKDEDWESVLNVNLTSGFRLSRALLRGMMKRRWGRIVGISSIVGATGNPGQANYAASKAGMVGFTKSLAQEVANRGITANVVAPGFIKTAMTDALDEAQHEKLLTAVPAGRLGTPEDIAASVIYLASEEASYVTGATIHVNGGMAML</sequence>
<dbReference type="CDD" id="cd05333">
    <property type="entry name" value="BKR_SDR_c"/>
    <property type="match status" value="1"/>
</dbReference>
<feature type="binding site" evidence="4">
    <location>
        <position position="88"/>
    </location>
    <ligand>
        <name>NADP(+)</name>
        <dbReference type="ChEBI" id="CHEBI:58349"/>
    </ligand>
</feature>
<dbReference type="EC" id="1.1.1.100" evidence="5"/>
<keyword evidence="5" id="KW-0443">Lipid metabolism</keyword>
<dbReference type="Proteomes" id="UP001060336">
    <property type="component" value="Chromosome"/>
</dbReference>
<dbReference type="InterPro" id="IPR011284">
    <property type="entry name" value="3oxo_ACP_reduc"/>
</dbReference>
<dbReference type="PRINTS" id="PR00080">
    <property type="entry name" value="SDRFAMILY"/>
</dbReference>
<keyword evidence="5" id="KW-0275">Fatty acid biosynthesis</keyword>
<comment type="catalytic activity">
    <reaction evidence="5">
        <text>a (3R)-hydroxyacyl-[ACP] + NADP(+) = a 3-oxoacyl-[ACP] + NADPH + H(+)</text>
        <dbReference type="Rhea" id="RHEA:17397"/>
        <dbReference type="Rhea" id="RHEA-COMP:9916"/>
        <dbReference type="Rhea" id="RHEA-COMP:9945"/>
        <dbReference type="ChEBI" id="CHEBI:15378"/>
        <dbReference type="ChEBI" id="CHEBI:57783"/>
        <dbReference type="ChEBI" id="CHEBI:58349"/>
        <dbReference type="ChEBI" id="CHEBI:78776"/>
        <dbReference type="ChEBI" id="CHEBI:78827"/>
        <dbReference type="EC" id="1.1.1.100"/>
    </reaction>
</comment>
<comment type="similarity">
    <text evidence="1 5">Belongs to the short-chain dehydrogenases/reductases (SDR) family.</text>
</comment>
<keyword evidence="8" id="KW-1185">Reference proteome</keyword>
<comment type="function">
    <text evidence="5">Catalyzes the NADPH-dependent reduction of beta-ketoacyl-ACP substrates to beta-hydroxyacyl-ACP products, the first reductive step in the elongation cycle of fatty acid biosynthesis.</text>
</comment>
<dbReference type="PROSITE" id="PS00061">
    <property type="entry name" value="ADH_SHORT"/>
    <property type="match status" value="1"/>
</dbReference>
<evidence type="ECO:0000259" key="6">
    <source>
        <dbReference type="SMART" id="SM00822"/>
    </source>
</evidence>
<dbReference type="SUPFAM" id="SSF51735">
    <property type="entry name" value="NAD(P)-binding Rossmann-fold domains"/>
    <property type="match status" value="1"/>
</dbReference>
<feature type="binding site" evidence="4">
    <location>
        <begin position="153"/>
        <end position="157"/>
    </location>
    <ligand>
        <name>NADP(+)</name>
        <dbReference type="ChEBI" id="CHEBI:58349"/>
    </ligand>
</feature>
<dbReference type="SMART" id="SM00822">
    <property type="entry name" value="PKS_KR"/>
    <property type="match status" value="1"/>
</dbReference>
<dbReference type="NCBIfam" id="NF009466">
    <property type="entry name" value="PRK12826.1-2"/>
    <property type="match status" value="1"/>
</dbReference>
<dbReference type="AlphaFoldDB" id="A0A9J7APP9"/>
<dbReference type="FunFam" id="3.40.50.720:FF:000173">
    <property type="entry name" value="3-oxoacyl-[acyl-carrier protein] reductase"/>
    <property type="match status" value="1"/>
</dbReference>
<evidence type="ECO:0000313" key="8">
    <source>
        <dbReference type="Proteomes" id="UP001060336"/>
    </source>
</evidence>
<dbReference type="PANTHER" id="PTHR42879:SF2">
    <property type="entry name" value="3-OXOACYL-[ACYL-CARRIER-PROTEIN] REDUCTASE FABG"/>
    <property type="match status" value="1"/>
</dbReference>
<dbReference type="InterPro" id="IPR036291">
    <property type="entry name" value="NAD(P)-bd_dom_sf"/>
</dbReference>
<evidence type="ECO:0000256" key="2">
    <source>
        <dbReference type="ARBA" id="ARBA00023002"/>
    </source>
</evidence>
<organism evidence="7 8">
    <name type="scientific">Nisaea acidiphila</name>
    <dbReference type="NCBI Taxonomy" id="1862145"/>
    <lineage>
        <taxon>Bacteria</taxon>
        <taxon>Pseudomonadati</taxon>
        <taxon>Pseudomonadota</taxon>
        <taxon>Alphaproteobacteria</taxon>
        <taxon>Rhodospirillales</taxon>
        <taxon>Thalassobaculaceae</taxon>
        <taxon>Nisaea</taxon>
    </lineage>
</organism>
<dbReference type="GO" id="GO:0006633">
    <property type="term" value="P:fatty acid biosynthetic process"/>
    <property type="evidence" value="ECO:0007669"/>
    <property type="project" value="UniProtKB-KW"/>
</dbReference>
<dbReference type="Pfam" id="PF13561">
    <property type="entry name" value="adh_short_C2"/>
    <property type="match status" value="1"/>
</dbReference>
<feature type="domain" description="Ketoreductase" evidence="6">
    <location>
        <begin position="7"/>
        <end position="189"/>
    </location>
</feature>
<dbReference type="InterPro" id="IPR050259">
    <property type="entry name" value="SDR"/>
</dbReference>
<keyword evidence="5" id="KW-0444">Lipid biosynthesis</keyword>
<evidence type="ECO:0000256" key="1">
    <source>
        <dbReference type="ARBA" id="ARBA00006484"/>
    </source>
</evidence>
<evidence type="ECO:0000256" key="5">
    <source>
        <dbReference type="RuleBase" id="RU366074"/>
    </source>
</evidence>
<dbReference type="EMBL" id="CP102480">
    <property type="protein sequence ID" value="UUX49384.1"/>
    <property type="molecule type" value="Genomic_DNA"/>
</dbReference>
<dbReference type="InterPro" id="IPR020904">
    <property type="entry name" value="Sc_DH/Rdtase_CS"/>
</dbReference>
<evidence type="ECO:0000256" key="4">
    <source>
        <dbReference type="PIRSR" id="PIRSR611284-2"/>
    </source>
</evidence>
<reference evidence="7" key="1">
    <citation type="submission" date="2022-08" db="EMBL/GenBank/DDBJ databases">
        <title>Nisaea acidiphila sp. nov., isolated from a marine algal debris and emended description of the genus Nisaea Urios et al. 2008.</title>
        <authorList>
            <person name="Kwon K."/>
        </authorList>
    </citation>
    <scope>NUCLEOTIDE SEQUENCE</scope>
    <source>
        <strain evidence="7">MEBiC11861</strain>
    </source>
</reference>
<dbReference type="PRINTS" id="PR00081">
    <property type="entry name" value="GDHRDH"/>
</dbReference>
<dbReference type="InterPro" id="IPR002347">
    <property type="entry name" value="SDR_fam"/>
</dbReference>
<dbReference type="InterPro" id="IPR057326">
    <property type="entry name" value="KR_dom"/>
</dbReference>
<feature type="binding site" evidence="4">
    <location>
        <position position="186"/>
    </location>
    <ligand>
        <name>NADP(+)</name>
        <dbReference type="ChEBI" id="CHEBI:58349"/>
    </ligand>
</feature>
<gene>
    <name evidence="7" type="primary">fabG</name>
    <name evidence="7" type="ORF">NUH88_18530</name>
</gene>
<evidence type="ECO:0000256" key="3">
    <source>
        <dbReference type="PIRSR" id="PIRSR611284-1"/>
    </source>
</evidence>
<protein>
    <recommendedName>
        <fullName evidence="5">3-oxoacyl-[acyl-carrier-protein] reductase</fullName>
        <ecNumber evidence="5">1.1.1.100</ecNumber>
    </recommendedName>
</protein>
<dbReference type="NCBIfam" id="TIGR01830">
    <property type="entry name" value="3oxo_ACP_reduc"/>
    <property type="match status" value="1"/>
</dbReference>
<accession>A0A9J7APP9</accession>
<feature type="binding site" evidence="4">
    <location>
        <position position="38"/>
    </location>
    <ligand>
        <name>NADP(+)</name>
        <dbReference type="ChEBI" id="CHEBI:58349"/>
    </ligand>
</feature>
<dbReference type="Gene3D" id="3.40.50.720">
    <property type="entry name" value="NAD(P)-binding Rossmann-like Domain"/>
    <property type="match status" value="1"/>
</dbReference>
<feature type="active site" description="Proton acceptor" evidence="3">
    <location>
        <position position="153"/>
    </location>
</feature>
<keyword evidence="5" id="KW-0276">Fatty acid metabolism</keyword>
<proteinExistence type="inferred from homology"/>